<comment type="caution">
    <text evidence="2">The sequence shown here is derived from an EMBL/GenBank/DDBJ whole genome shotgun (WGS) entry which is preliminary data.</text>
</comment>
<evidence type="ECO:0000256" key="1">
    <source>
        <dbReference type="SAM" id="MobiDB-lite"/>
    </source>
</evidence>
<feature type="region of interest" description="Disordered" evidence="1">
    <location>
        <begin position="97"/>
        <end position="157"/>
    </location>
</feature>
<protein>
    <submittedName>
        <fullName evidence="2">Uncharacterized protein</fullName>
    </submittedName>
</protein>
<dbReference type="EMBL" id="JBBXJM010000006">
    <property type="protein sequence ID" value="KAL1406674.1"/>
    <property type="molecule type" value="Genomic_DNA"/>
</dbReference>
<sequence>MSVMSTSYTARKLGRMDPGANGRSARALIADYVERRLEAGVPPSQIARDLHSLADKAKHRDNIDAGRAHLERFNTMPDIDVAEFLVTPQSSSIVRRLSGRARRPQQTQAQQPRNAEMVRAMRPAVVRLPSAGAGSEPPPPPYTRRPGPPPGAAPRGGPEALFVRLGVAESANFHLVTQLSAAEARIAQLEAALAVAQH</sequence>
<dbReference type="RefSeq" id="XP_069206618.1">
    <property type="nucleotide sequence ID" value="XM_069356777.1"/>
</dbReference>
<gene>
    <name evidence="2" type="ORF">Q8F55_008380</name>
</gene>
<feature type="compositionally biased region" description="Low complexity" evidence="1">
    <location>
        <begin position="104"/>
        <end position="113"/>
    </location>
</feature>
<accession>A0ABR3PW65</accession>
<evidence type="ECO:0000313" key="3">
    <source>
        <dbReference type="Proteomes" id="UP001565368"/>
    </source>
</evidence>
<reference evidence="2 3" key="1">
    <citation type="submission" date="2023-08" db="EMBL/GenBank/DDBJ databases">
        <title>Annotated Genome Sequence of Vanrija albida AlHP1.</title>
        <authorList>
            <person name="Herzog R."/>
        </authorList>
    </citation>
    <scope>NUCLEOTIDE SEQUENCE [LARGE SCALE GENOMIC DNA]</scope>
    <source>
        <strain evidence="2 3">AlHP1</strain>
    </source>
</reference>
<evidence type="ECO:0000313" key="2">
    <source>
        <dbReference type="EMBL" id="KAL1406674.1"/>
    </source>
</evidence>
<name>A0ABR3PW65_9TREE</name>
<keyword evidence="3" id="KW-1185">Reference proteome</keyword>
<dbReference type="Proteomes" id="UP001565368">
    <property type="component" value="Unassembled WGS sequence"/>
</dbReference>
<proteinExistence type="predicted"/>
<dbReference type="GeneID" id="95989423"/>
<organism evidence="2 3">
    <name type="scientific">Vanrija albida</name>
    <dbReference type="NCBI Taxonomy" id="181172"/>
    <lineage>
        <taxon>Eukaryota</taxon>
        <taxon>Fungi</taxon>
        <taxon>Dikarya</taxon>
        <taxon>Basidiomycota</taxon>
        <taxon>Agaricomycotina</taxon>
        <taxon>Tremellomycetes</taxon>
        <taxon>Trichosporonales</taxon>
        <taxon>Trichosporonaceae</taxon>
        <taxon>Vanrija</taxon>
    </lineage>
</organism>
<feature type="region of interest" description="Disordered" evidence="1">
    <location>
        <begin position="1"/>
        <end position="22"/>
    </location>
</feature>
<feature type="compositionally biased region" description="Pro residues" evidence="1">
    <location>
        <begin position="136"/>
        <end position="152"/>
    </location>
</feature>